<dbReference type="AlphaFoldDB" id="A0A2A6CS78"/>
<reference evidence="4" key="1">
    <citation type="journal article" date="2008" name="Nat. Genet.">
        <title>The Pristionchus pacificus genome provides a unique perspective on nematode lifestyle and parasitism.</title>
        <authorList>
            <person name="Dieterich C."/>
            <person name="Clifton S.W."/>
            <person name="Schuster L.N."/>
            <person name="Chinwalla A."/>
            <person name="Delehaunty K."/>
            <person name="Dinkelacker I."/>
            <person name="Fulton L."/>
            <person name="Fulton R."/>
            <person name="Godfrey J."/>
            <person name="Minx P."/>
            <person name="Mitreva M."/>
            <person name="Roeseler W."/>
            <person name="Tian H."/>
            <person name="Witte H."/>
            <person name="Yang S.P."/>
            <person name="Wilson R.K."/>
            <person name="Sommer R.J."/>
        </authorList>
    </citation>
    <scope>NUCLEOTIDE SEQUENCE [LARGE SCALE GENOMIC DNA]</scope>
    <source>
        <strain evidence="4">PS312</strain>
    </source>
</reference>
<feature type="compositionally biased region" description="Basic and acidic residues" evidence="1">
    <location>
        <begin position="120"/>
        <end position="139"/>
    </location>
</feature>
<evidence type="ECO:0000313" key="4">
    <source>
        <dbReference type="Proteomes" id="UP000005239"/>
    </source>
</evidence>
<sequence length="139" mass="15680">MDWIHVNSSDMIKSLLVLTAISALLTFSSAESCDNGPCSFDIYIQKYLDRSEAIRHQKALLAAEKARKAADAAAAVAADEDEANRFAFTSHESSIDEFAQYRDKFAEQNRKFAQTQQKAFAEKPQTEKAEKFDVDHHLY</sequence>
<reference evidence="3" key="2">
    <citation type="submission" date="2022-06" db="UniProtKB">
        <authorList>
            <consortium name="EnsemblMetazoa"/>
        </authorList>
    </citation>
    <scope>IDENTIFICATION</scope>
    <source>
        <strain evidence="3">PS312</strain>
    </source>
</reference>
<keyword evidence="4" id="KW-1185">Reference proteome</keyword>
<accession>A0A8R1YIP2</accession>
<organism evidence="3 4">
    <name type="scientific">Pristionchus pacificus</name>
    <name type="common">Parasitic nematode worm</name>
    <dbReference type="NCBI Taxonomy" id="54126"/>
    <lineage>
        <taxon>Eukaryota</taxon>
        <taxon>Metazoa</taxon>
        <taxon>Ecdysozoa</taxon>
        <taxon>Nematoda</taxon>
        <taxon>Chromadorea</taxon>
        <taxon>Rhabditida</taxon>
        <taxon>Rhabditina</taxon>
        <taxon>Diplogasteromorpha</taxon>
        <taxon>Diplogasteroidea</taxon>
        <taxon>Neodiplogasteridae</taxon>
        <taxon>Pristionchus</taxon>
    </lineage>
</organism>
<feature type="region of interest" description="Disordered" evidence="1">
    <location>
        <begin position="116"/>
        <end position="139"/>
    </location>
</feature>
<accession>A0A2A6CS78</accession>
<evidence type="ECO:0000313" key="3">
    <source>
        <dbReference type="EnsemblMetazoa" id="PPA14225.1"/>
    </source>
</evidence>
<dbReference type="EnsemblMetazoa" id="PPA14225.1">
    <property type="protein sequence ID" value="PPA14225.1"/>
    <property type="gene ID" value="WBGene00103779"/>
</dbReference>
<feature type="chain" id="PRO_5043478554" evidence="2">
    <location>
        <begin position="31"/>
        <end position="139"/>
    </location>
</feature>
<dbReference type="Proteomes" id="UP000005239">
    <property type="component" value="Unassembled WGS sequence"/>
</dbReference>
<proteinExistence type="predicted"/>
<gene>
    <name evidence="3" type="primary">WBGene00103779</name>
</gene>
<evidence type="ECO:0000256" key="2">
    <source>
        <dbReference type="SAM" id="SignalP"/>
    </source>
</evidence>
<protein>
    <submittedName>
        <fullName evidence="3">Uncharacterized protein</fullName>
    </submittedName>
</protein>
<feature type="signal peptide" evidence="2">
    <location>
        <begin position="1"/>
        <end position="30"/>
    </location>
</feature>
<name>A0A2A6CS78_PRIPA</name>
<evidence type="ECO:0000256" key="1">
    <source>
        <dbReference type="SAM" id="MobiDB-lite"/>
    </source>
</evidence>
<keyword evidence="2" id="KW-0732">Signal</keyword>